<dbReference type="CDD" id="cd01189">
    <property type="entry name" value="INT_ICEBs1_C_like"/>
    <property type="match status" value="1"/>
</dbReference>
<proteinExistence type="inferred from homology"/>
<evidence type="ECO:0000256" key="2">
    <source>
        <dbReference type="ARBA" id="ARBA00023125"/>
    </source>
</evidence>
<dbReference type="Pfam" id="PF00589">
    <property type="entry name" value="Phage_integrase"/>
    <property type="match status" value="1"/>
</dbReference>
<keyword evidence="3" id="KW-0233">DNA recombination</keyword>
<reference evidence="5 6" key="1">
    <citation type="submission" date="2019-01" db="EMBL/GenBank/DDBJ databases">
        <title>Leucobacter muris sp. nov. isolated from the nose of a laboratory mouse.</title>
        <authorList>
            <person name="Benga L."/>
            <person name="Sproeer C."/>
            <person name="Schumann P."/>
            <person name="Verbarg S."/>
            <person name="Bunk B."/>
            <person name="Engelhardt E."/>
            <person name="Benten P.M."/>
            <person name="Sager M."/>
        </authorList>
    </citation>
    <scope>NUCLEOTIDE SEQUENCE [LARGE SCALE GENOMIC DNA]</scope>
    <source>
        <strain evidence="5 6">DSM 101948</strain>
    </source>
</reference>
<dbReference type="InterPro" id="IPR011010">
    <property type="entry name" value="DNA_brk_join_enz"/>
</dbReference>
<dbReference type="InterPro" id="IPR010998">
    <property type="entry name" value="Integrase_recombinase_N"/>
</dbReference>
<feature type="domain" description="Tyr recombinase" evidence="4">
    <location>
        <begin position="222"/>
        <end position="418"/>
    </location>
</feature>
<evidence type="ECO:0000313" key="5">
    <source>
        <dbReference type="EMBL" id="QAB17520.1"/>
    </source>
</evidence>
<dbReference type="Proteomes" id="UP000285768">
    <property type="component" value="Chromosome"/>
</dbReference>
<organism evidence="5 6">
    <name type="scientific">Leucobacter muris</name>
    <dbReference type="NCBI Taxonomy" id="1935379"/>
    <lineage>
        <taxon>Bacteria</taxon>
        <taxon>Bacillati</taxon>
        <taxon>Actinomycetota</taxon>
        <taxon>Actinomycetes</taxon>
        <taxon>Micrococcales</taxon>
        <taxon>Microbacteriaceae</taxon>
        <taxon>Leucobacter</taxon>
    </lineage>
</organism>
<dbReference type="EMBL" id="CP035037">
    <property type="protein sequence ID" value="QAB17520.1"/>
    <property type="molecule type" value="Genomic_DNA"/>
</dbReference>
<dbReference type="InterPro" id="IPR002104">
    <property type="entry name" value="Integrase_catalytic"/>
</dbReference>
<name>A0ABX5QEW2_9MICO</name>
<evidence type="ECO:0000256" key="1">
    <source>
        <dbReference type="ARBA" id="ARBA00008857"/>
    </source>
</evidence>
<dbReference type="RefSeq" id="WP_128386648.1">
    <property type="nucleotide sequence ID" value="NZ_CP035037.1"/>
</dbReference>
<dbReference type="PROSITE" id="PS51898">
    <property type="entry name" value="TYR_RECOMBINASE"/>
    <property type="match status" value="1"/>
</dbReference>
<keyword evidence="6" id="KW-1185">Reference proteome</keyword>
<dbReference type="PANTHER" id="PTHR30349:SF64">
    <property type="entry name" value="PROPHAGE INTEGRASE INTD-RELATED"/>
    <property type="match status" value="1"/>
</dbReference>
<sequence>MARAWVVDLWVKDHVTETADGTVVKVSPTGAQLKSISKLPEQFRTAKFGRGKRWKLAWYESVDGVKRQRSKLFDSKRDAEELQASLEEDIRVGRYLQPANADRLVRDVAKLWLRSKRRVKSSTAFNYSKIVNAYIVPQWGDWKIGRIDREAVELWVSALQEGAAPVKFDETYAKSPRALGPSSIKNIVRTVLGSIFNFAISQKWVADNPVRYVELPRVPRTPVKETLTHEQVDAMALAAQEITGELRDYVAVQLLTYAAPRINELFALQVMHLRFDDLEIDIEQTWTRAESGGRETGPPKNGDSRVVPMPEHVVADLKKLVKGLPATAYVFRANGSSEALWDRNWHNRVWTPAAKKSKLIGRFSKFSPHVLRHTGITFAIAAGADIKVIQAMAGHRSIEETMGTYGKLMPNRMSEVRERMAEHRASALRPRLRVVGGTRLGHDDKQ</sequence>
<dbReference type="Gene3D" id="1.10.443.10">
    <property type="entry name" value="Intergrase catalytic core"/>
    <property type="match status" value="1"/>
</dbReference>
<evidence type="ECO:0000256" key="3">
    <source>
        <dbReference type="ARBA" id="ARBA00023172"/>
    </source>
</evidence>
<dbReference type="SUPFAM" id="SSF56349">
    <property type="entry name" value="DNA breaking-rejoining enzymes"/>
    <property type="match status" value="1"/>
</dbReference>
<dbReference type="Gene3D" id="1.10.150.130">
    <property type="match status" value="1"/>
</dbReference>
<comment type="similarity">
    <text evidence="1">Belongs to the 'phage' integrase family.</text>
</comment>
<dbReference type="InterPro" id="IPR013762">
    <property type="entry name" value="Integrase-like_cat_sf"/>
</dbReference>
<evidence type="ECO:0000313" key="6">
    <source>
        <dbReference type="Proteomes" id="UP000285768"/>
    </source>
</evidence>
<gene>
    <name evidence="5" type="ORF">Leucomu_05915</name>
</gene>
<dbReference type="PANTHER" id="PTHR30349">
    <property type="entry name" value="PHAGE INTEGRASE-RELATED"/>
    <property type="match status" value="1"/>
</dbReference>
<evidence type="ECO:0000259" key="4">
    <source>
        <dbReference type="PROSITE" id="PS51898"/>
    </source>
</evidence>
<accession>A0ABX5QEW2</accession>
<dbReference type="InterPro" id="IPR050090">
    <property type="entry name" value="Tyrosine_recombinase_XerCD"/>
</dbReference>
<protein>
    <submittedName>
        <fullName evidence="5">Site-specific integrase</fullName>
    </submittedName>
</protein>
<keyword evidence="2" id="KW-0238">DNA-binding</keyword>